<comment type="caution">
    <text evidence="7">The sequence shown here is derived from an EMBL/GenBank/DDBJ whole genome shotgun (WGS) entry which is preliminary data.</text>
</comment>
<reference evidence="7 8" key="1">
    <citation type="submission" date="2019-03" db="EMBL/GenBank/DDBJ databases">
        <title>Genomic Encyclopedia of Type Strains, Phase IV (KMG-IV): sequencing the most valuable type-strain genomes for metagenomic binning, comparative biology and taxonomic classification.</title>
        <authorList>
            <person name="Goeker M."/>
        </authorList>
    </citation>
    <scope>NUCLEOTIDE SEQUENCE [LARGE SCALE GENOMIC DNA]</scope>
    <source>
        <strain evidence="7 8">DSM 15264</strain>
    </source>
</reference>
<keyword evidence="7" id="KW-0503">Monooxygenase</keyword>
<dbReference type="EMBL" id="SLXF01000003">
    <property type="protein sequence ID" value="TCP08319.1"/>
    <property type="molecule type" value="Genomic_DNA"/>
</dbReference>
<keyword evidence="1" id="KW-0001">2Fe-2S</keyword>
<keyword evidence="2" id="KW-0479">Metal-binding</keyword>
<dbReference type="PANTHER" id="PTHR21266">
    <property type="entry name" value="IRON-SULFUR DOMAIN CONTAINING PROTEIN"/>
    <property type="match status" value="1"/>
</dbReference>
<evidence type="ECO:0000256" key="5">
    <source>
        <dbReference type="ARBA" id="ARBA00023014"/>
    </source>
</evidence>
<sequence>MFVRNMWYVAAFSADLKPGQCMGRRILNEPVVLFRTASGQVAALFDRCSHRAMPLSEGHVDGEILRCPYHGVEFGGSGRCTRIPGQARIPPAADVRSYPVHEKDEFIWIWMGDPEKADPSQIIGNPEHGDPAWSWRPYYMHVEANWQLLVDNILDLTHVAYIHANTIGGNPETHFSADVTVDYDGRKVTLLRKMPNSVPPKTYVLAGGFKGNVDRWQQVEYEPATGNILRVNAGACDVGTGAYEGRRDNGFVLLNIHGVTPETETSTHYIWTICTNAPKESGVPDVLFDQFYATICEDEVALEAQQRRINDTPDMRFVGIASDGAVNRARLLVDAMRQAEAPEGAAA</sequence>
<dbReference type="GO" id="GO:0004497">
    <property type="term" value="F:monooxygenase activity"/>
    <property type="evidence" value="ECO:0007669"/>
    <property type="project" value="UniProtKB-KW"/>
</dbReference>
<accession>A0AA46DF30</accession>
<evidence type="ECO:0000256" key="2">
    <source>
        <dbReference type="ARBA" id="ARBA00022723"/>
    </source>
</evidence>
<dbReference type="PANTHER" id="PTHR21266:SF60">
    <property type="entry name" value="3-KETOSTEROID-9-ALPHA-MONOOXYGENASE, OXYGENASE COMPONENT"/>
    <property type="match status" value="1"/>
</dbReference>
<proteinExistence type="predicted"/>
<evidence type="ECO:0000256" key="4">
    <source>
        <dbReference type="ARBA" id="ARBA00023004"/>
    </source>
</evidence>
<dbReference type="SUPFAM" id="SSF50022">
    <property type="entry name" value="ISP domain"/>
    <property type="match status" value="1"/>
</dbReference>
<dbReference type="RefSeq" id="WP_132764449.1">
    <property type="nucleotide sequence ID" value="NZ_CP110416.1"/>
</dbReference>
<keyword evidence="3" id="KW-0560">Oxidoreductase</keyword>
<gene>
    <name evidence="7" type="ORF">EV676_103352</name>
</gene>
<name>A0AA46DF30_9BURK</name>
<evidence type="ECO:0000256" key="1">
    <source>
        <dbReference type="ARBA" id="ARBA00022714"/>
    </source>
</evidence>
<dbReference type="Gene3D" id="3.90.380.10">
    <property type="entry name" value="Naphthalene 1,2-dioxygenase Alpha Subunit, Chain A, domain 1"/>
    <property type="match status" value="1"/>
</dbReference>
<dbReference type="Pfam" id="PF00355">
    <property type="entry name" value="Rieske"/>
    <property type="match status" value="1"/>
</dbReference>
<dbReference type="Proteomes" id="UP000294772">
    <property type="component" value="Unassembled WGS sequence"/>
</dbReference>
<dbReference type="GO" id="GO:0051537">
    <property type="term" value="F:2 iron, 2 sulfur cluster binding"/>
    <property type="evidence" value="ECO:0007669"/>
    <property type="project" value="UniProtKB-KW"/>
</dbReference>
<dbReference type="PROSITE" id="PS51296">
    <property type="entry name" value="RIESKE"/>
    <property type="match status" value="1"/>
</dbReference>
<dbReference type="AlphaFoldDB" id="A0AA46DF30"/>
<dbReference type="Gene3D" id="2.102.10.10">
    <property type="entry name" value="Rieske [2Fe-2S] iron-sulphur domain"/>
    <property type="match status" value="1"/>
</dbReference>
<evidence type="ECO:0000313" key="7">
    <source>
        <dbReference type="EMBL" id="TCP08319.1"/>
    </source>
</evidence>
<evidence type="ECO:0000259" key="6">
    <source>
        <dbReference type="PROSITE" id="PS51296"/>
    </source>
</evidence>
<dbReference type="SUPFAM" id="SSF55961">
    <property type="entry name" value="Bet v1-like"/>
    <property type="match status" value="1"/>
</dbReference>
<protein>
    <submittedName>
        <fullName evidence="7">Vanillate O-demethylase monooxygenase subunit</fullName>
    </submittedName>
</protein>
<evidence type="ECO:0000256" key="3">
    <source>
        <dbReference type="ARBA" id="ARBA00023002"/>
    </source>
</evidence>
<organism evidence="7 8">
    <name type="scientific">Caldimonas thermodepolymerans</name>
    <dbReference type="NCBI Taxonomy" id="215580"/>
    <lineage>
        <taxon>Bacteria</taxon>
        <taxon>Pseudomonadati</taxon>
        <taxon>Pseudomonadota</taxon>
        <taxon>Betaproteobacteria</taxon>
        <taxon>Burkholderiales</taxon>
        <taxon>Sphaerotilaceae</taxon>
        <taxon>Caldimonas</taxon>
    </lineage>
</organism>
<dbReference type="GO" id="GO:0046872">
    <property type="term" value="F:metal ion binding"/>
    <property type="evidence" value="ECO:0007669"/>
    <property type="project" value="UniProtKB-KW"/>
</dbReference>
<keyword evidence="5" id="KW-0411">Iron-sulfur</keyword>
<dbReference type="InterPro" id="IPR017941">
    <property type="entry name" value="Rieske_2Fe-2S"/>
</dbReference>
<dbReference type="InterPro" id="IPR050584">
    <property type="entry name" value="Cholesterol_7-desaturase"/>
</dbReference>
<dbReference type="CDD" id="cd08878">
    <property type="entry name" value="RHO_alpha_C_DMO-like"/>
    <property type="match status" value="1"/>
</dbReference>
<evidence type="ECO:0000313" key="8">
    <source>
        <dbReference type="Proteomes" id="UP000294772"/>
    </source>
</evidence>
<dbReference type="Pfam" id="PF19112">
    <property type="entry name" value="VanA_C"/>
    <property type="match status" value="1"/>
</dbReference>
<keyword evidence="4" id="KW-0408">Iron</keyword>
<dbReference type="InterPro" id="IPR036922">
    <property type="entry name" value="Rieske_2Fe-2S_sf"/>
</dbReference>
<dbReference type="InterPro" id="IPR044043">
    <property type="entry name" value="VanA_C_cat"/>
</dbReference>
<feature type="domain" description="Rieske" evidence="6">
    <location>
        <begin position="8"/>
        <end position="109"/>
    </location>
</feature>